<dbReference type="AlphaFoldDB" id="A0A195BW25"/>
<keyword evidence="6 10" id="KW-1133">Transmembrane helix</keyword>
<gene>
    <name evidence="11" type="ORF">ALC53_00724</name>
</gene>
<feature type="transmembrane region" description="Helical" evidence="10">
    <location>
        <begin position="320"/>
        <end position="341"/>
    </location>
</feature>
<evidence type="ECO:0000256" key="5">
    <source>
        <dbReference type="ARBA" id="ARBA00022725"/>
    </source>
</evidence>
<evidence type="ECO:0000256" key="10">
    <source>
        <dbReference type="SAM" id="Phobius"/>
    </source>
</evidence>
<dbReference type="GO" id="GO:0007165">
    <property type="term" value="P:signal transduction"/>
    <property type="evidence" value="ECO:0007669"/>
    <property type="project" value="UniProtKB-KW"/>
</dbReference>
<dbReference type="EMBL" id="KQ976398">
    <property type="protein sequence ID" value="KYM92787.1"/>
    <property type="molecule type" value="Genomic_DNA"/>
</dbReference>
<dbReference type="InterPro" id="IPR004117">
    <property type="entry name" value="7tm6_olfct_rcpt"/>
</dbReference>
<keyword evidence="7 10" id="KW-0472">Membrane</keyword>
<sequence>DLNFAIGWNRFNLSLVGIWPDPLQNPKQKSRLSRCRFMIASFFMLGFMCIPQSANLVFIWGNADMMTENLATANIPVANSFMKAFTIWRKRKVLKLLVNFFYQDWHTPKTFEERTIMLKNAKLVRKISIWCTILTQTMVTIYIVLRISTIIRFSSSDPARPMLYTAYFPFDITRSPIFELICVCQMLSAYSATVSYTGSDSFISMLVLHVCGQFENLRERLKNLINDPNGIKTTFSLQMFKLFQRHVDVMMLICRFSRLFCLECILFHNWKQNTLEVKLYYKSHLNFAIGWNRFNLSLVGIWPDPLQNPKQKSGLSRCRFIIASFFMLGFVCIPQSANLVFIWGNVDMMTENLATANIPVANSFMKAFTIWRKRKVLKLLVNFFYQDWYIPKTSGERTIMLKNAKLMRKISIWCTILTQTLLIIYIVLKISAIIFSPDDSSRPMIYTAYFPFDVIKSPIFELICACQILSAFSGTVAYTGSDSFISMLVIHVCGQFENLRERLKNLVNDPNGIKTSQEFKSELRQIVMRHEHLNWFAKTIEDSFNMIMLIQMLSCTIQLCFQGFQVFRIIIKKEENESMIFQLIFLGIFVGFILVHLYIYCYVGEMLLVQSTEIGFSAYESNWFNVPGKEARNLLLIIHRSTAPFSLTAGKFSTFSLQMFKPYKRTNDKKYTGSMLAEIAKELVQRSTTSSQVLTLNLSNLLLLLVLKAVVFGAGYIGHGYKGRELEDENIVSEGELALALGYLIGDTCLYRAACEEPHIAREYLSAAEMLLQTMKLMPQSLPAQSNYEKTIAEFRKAIEYGNIEECPPEYSCKKENLNNFLQSEKR</sequence>
<keyword evidence="4 10" id="KW-0812">Transmembrane</keyword>
<dbReference type="PANTHER" id="PTHR21137">
    <property type="entry name" value="ODORANT RECEPTOR"/>
    <property type="match status" value="1"/>
</dbReference>
<name>A0A195BW25_9HYME</name>
<dbReference type="GO" id="GO:0004984">
    <property type="term" value="F:olfactory receptor activity"/>
    <property type="evidence" value="ECO:0007669"/>
    <property type="project" value="InterPro"/>
</dbReference>
<evidence type="ECO:0000256" key="9">
    <source>
        <dbReference type="ARBA" id="ARBA00023224"/>
    </source>
</evidence>
<keyword evidence="5" id="KW-0552">Olfaction</keyword>
<feature type="transmembrane region" description="Helical" evidence="10">
    <location>
        <begin position="544"/>
        <end position="567"/>
    </location>
</feature>
<feature type="transmembrane region" description="Helical" evidence="10">
    <location>
        <begin position="698"/>
        <end position="717"/>
    </location>
</feature>
<dbReference type="Pfam" id="PF02949">
    <property type="entry name" value="7tm_6"/>
    <property type="match status" value="2"/>
</dbReference>
<protein>
    <submittedName>
        <fullName evidence="11">Putative odorant receptor 13a</fullName>
    </submittedName>
</protein>
<organism evidence="11 12">
    <name type="scientific">Atta colombica</name>
    <dbReference type="NCBI Taxonomy" id="520822"/>
    <lineage>
        <taxon>Eukaryota</taxon>
        <taxon>Metazoa</taxon>
        <taxon>Ecdysozoa</taxon>
        <taxon>Arthropoda</taxon>
        <taxon>Hexapoda</taxon>
        <taxon>Insecta</taxon>
        <taxon>Pterygota</taxon>
        <taxon>Neoptera</taxon>
        <taxon>Endopterygota</taxon>
        <taxon>Hymenoptera</taxon>
        <taxon>Apocrita</taxon>
        <taxon>Aculeata</taxon>
        <taxon>Formicoidea</taxon>
        <taxon>Formicidae</taxon>
        <taxon>Myrmicinae</taxon>
        <taxon>Atta</taxon>
    </lineage>
</organism>
<dbReference type="GO" id="GO:0005886">
    <property type="term" value="C:plasma membrane"/>
    <property type="evidence" value="ECO:0007669"/>
    <property type="project" value="UniProtKB-SubCell"/>
</dbReference>
<keyword evidence="12" id="KW-1185">Reference proteome</keyword>
<feature type="non-terminal residue" evidence="11">
    <location>
        <position position="1"/>
    </location>
</feature>
<dbReference type="GO" id="GO:0005549">
    <property type="term" value="F:odorant binding"/>
    <property type="evidence" value="ECO:0007669"/>
    <property type="project" value="InterPro"/>
</dbReference>
<feature type="transmembrane region" description="Helical" evidence="10">
    <location>
        <begin position="579"/>
        <end position="599"/>
    </location>
</feature>
<evidence type="ECO:0000256" key="1">
    <source>
        <dbReference type="ARBA" id="ARBA00004651"/>
    </source>
</evidence>
<evidence type="ECO:0000256" key="4">
    <source>
        <dbReference type="ARBA" id="ARBA00022692"/>
    </source>
</evidence>
<keyword evidence="8 11" id="KW-0675">Receptor</keyword>
<proteinExistence type="predicted"/>
<dbReference type="PANTHER" id="PTHR21137:SF35">
    <property type="entry name" value="ODORANT RECEPTOR 19A-RELATED"/>
    <property type="match status" value="1"/>
</dbReference>
<comment type="subcellular location">
    <subcellularLocation>
        <location evidence="1">Cell membrane</location>
        <topology evidence="1">Multi-pass membrane protein</topology>
    </subcellularLocation>
</comment>
<keyword evidence="9" id="KW-0807">Transducer</keyword>
<evidence type="ECO:0000256" key="8">
    <source>
        <dbReference type="ARBA" id="ARBA00023170"/>
    </source>
</evidence>
<evidence type="ECO:0000256" key="6">
    <source>
        <dbReference type="ARBA" id="ARBA00022989"/>
    </source>
</evidence>
<keyword evidence="3" id="KW-0716">Sensory transduction</keyword>
<evidence type="ECO:0000256" key="2">
    <source>
        <dbReference type="ARBA" id="ARBA00022475"/>
    </source>
</evidence>
<reference evidence="11 12" key="1">
    <citation type="submission" date="2015-09" db="EMBL/GenBank/DDBJ databases">
        <title>Atta colombica WGS genome.</title>
        <authorList>
            <person name="Nygaard S."/>
            <person name="Hu H."/>
            <person name="Boomsma J."/>
            <person name="Zhang G."/>
        </authorList>
    </citation>
    <scope>NUCLEOTIDE SEQUENCE [LARGE SCALE GENOMIC DNA]</scope>
    <source>
        <strain evidence="11">Treedump-2</strain>
        <tissue evidence="11">Whole body</tissue>
    </source>
</reference>
<accession>A0A195BW25</accession>
<evidence type="ECO:0000313" key="12">
    <source>
        <dbReference type="Proteomes" id="UP000078540"/>
    </source>
</evidence>
<feature type="transmembrane region" description="Helical" evidence="10">
    <location>
        <begin position="410"/>
        <end position="435"/>
    </location>
</feature>
<evidence type="ECO:0000256" key="3">
    <source>
        <dbReference type="ARBA" id="ARBA00022606"/>
    </source>
</evidence>
<feature type="transmembrane region" description="Helical" evidence="10">
    <location>
        <begin position="37"/>
        <end position="60"/>
    </location>
</feature>
<evidence type="ECO:0000313" key="11">
    <source>
        <dbReference type="EMBL" id="KYM92787.1"/>
    </source>
</evidence>
<keyword evidence="2" id="KW-1003">Cell membrane</keyword>
<evidence type="ECO:0000256" key="7">
    <source>
        <dbReference type="ARBA" id="ARBA00023136"/>
    </source>
</evidence>
<dbReference type="Proteomes" id="UP000078540">
    <property type="component" value="Unassembled WGS sequence"/>
</dbReference>
<feature type="transmembrane region" description="Helical" evidence="10">
    <location>
        <begin position="127"/>
        <end position="145"/>
    </location>
</feature>